<keyword evidence="2" id="KW-1185">Reference proteome</keyword>
<proteinExistence type="predicted"/>
<name>A0ABV2JP85_9GAMM</name>
<evidence type="ECO:0000313" key="1">
    <source>
        <dbReference type="EMBL" id="MET3650653.1"/>
    </source>
</evidence>
<evidence type="ECO:0008006" key="3">
    <source>
        <dbReference type="Google" id="ProtNLM"/>
    </source>
</evidence>
<gene>
    <name evidence="1" type="ORF">ABIC75_000355</name>
</gene>
<accession>A0ABV2JP85</accession>
<protein>
    <recommendedName>
        <fullName evidence="3">Secreted protein</fullName>
    </recommendedName>
</protein>
<comment type="caution">
    <text evidence="1">The sequence shown here is derived from an EMBL/GenBank/DDBJ whole genome shotgun (WGS) entry which is preliminary data.</text>
</comment>
<organism evidence="1 2">
    <name type="scientific">Dyella japonica</name>
    <dbReference type="NCBI Taxonomy" id="231455"/>
    <lineage>
        <taxon>Bacteria</taxon>
        <taxon>Pseudomonadati</taxon>
        <taxon>Pseudomonadota</taxon>
        <taxon>Gammaproteobacteria</taxon>
        <taxon>Lysobacterales</taxon>
        <taxon>Rhodanobacteraceae</taxon>
        <taxon>Dyella</taxon>
    </lineage>
</organism>
<evidence type="ECO:0000313" key="2">
    <source>
        <dbReference type="Proteomes" id="UP001549184"/>
    </source>
</evidence>
<sequence length="278" mass="30884">MSTHSAFLTPVARRASIRSAVPRLAISCLALMAPDLLYAGSFEGASHYSGIAYAADGGPIRYREEHWLFREQGTLTRLVLYRCPNGQPFARKWLHYSGQPWAPDFTFEDARDGYLEGATRMPGAWRVYVRDRADATTRSAALPSRPDTVVDAGFDAFVQSRWATLNRPEGVQAAFVVPGRLGYLDLKLKPLASSRSESRQFRLGLDGFLGAIAPSLRLTYASADRRLEEFVGISNIRDEQGHRQRVQIRFPLDAVEPAPTRAEVESAARLPLTSRCSP</sequence>
<reference evidence="1 2" key="1">
    <citation type="submission" date="2024-06" db="EMBL/GenBank/DDBJ databases">
        <title>Sorghum-associated microbial communities from plants grown in Nebraska, USA.</title>
        <authorList>
            <person name="Schachtman D."/>
        </authorList>
    </citation>
    <scope>NUCLEOTIDE SEQUENCE [LARGE SCALE GENOMIC DNA]</scope>
    <source>
        <strain evidence="1 2">1073</strain>
    </source>
</reference>
<dbReference type="RefSeq" id="WP_354012143.1">
    <property type="nucleotide sequence ID" value="NZ_JBEPMU010000001.1"/>
</dbReference>
<dbReference type="EMBL" id="JBEPMU010000001">
    <property type="protein sequence ID" value="MET3650653.1"/>
    <property type="molecule type" value="Genomic_DNA"/>
</dbReference>
<dbReference type="Proteomes" id="UP001549184">
    <property type="component" value="Unassembled WGS sequence"/>
</dbReference>